<reference evidence="2 3" key="1">
    <citation type="submission" date="2018-09" db="EMBL/GenBank/DDBJ databases">
        <title>A high-quality reference genome of wild soybean provides a powerful tool to mine soybean genomes.</title>
        <authorList>
            <person name="Xie M."/>
            <person name="Chung C.Y.L."/>
            <person name="Li M.-W."/>
            <person name="Wong F.-L."/>
            <person name="Chan T.-F."/>
            <person name="Lam H.-M."/>
        </authorList>
    </citation>
    <scope>NUCLEOTIDE SEQUENCE [LARGE SCALE GENOMIC DNA]</scope>
    <source>
        <strain evidence="3">cv. W05</strain>
        <tissue evidence="2">Hypocotyl of etiolated seedlings</tissue>
    </source>
</reference>
<comment type="caution">
    <text evidence="2">The sequence shown here is derived from an EMBL/GenBank/DDBJ whole genome shotgun (WGS) entry which is preliminary data.</text>
</comment>
<accession>A0A445GGN2</accession>
<sequence length="282" mass="32215">MEDLNTIGADCVVISCCCQCLMLQILVFVLLKLPGKLIRKTREYAKKLRHRKANNDRRMGREMGSYKDVLLRIHEQSFRIQVEMALTDGADHNCGGCMDEVEKVMEEFYQKGEFAFGSFWGRKGPYSTKPSGSSDKLHDAFIRLTNQQLSLGESMNFMTHKIDELFHRVSPLLTTSPPIPSSLSHSSPAPALNHRMKLDVPRFDGTDPLGWIFKINQFFEYHSTREHDCLTISSFYMEGCALAWFQWMTGNSQFTSWSFSSRPCKLDSHRGSTRILSGPYSS</sequence>
<organism evidence="2 3">
    <name type="scientific">Glycine soja</name>
    <name type="common">Wild soybean</name>
    <dbReference type="NCBI Taxonomy" id="3848"/>
    <lineage>
        <taxon>Eukaryota</taxon>
        <taxon>Viridiplantae</taxon>
        <taxon>Streptophyta</taxon>
        <taxon>Embryophyta</taxon>
        <taxon>Tracheophyta</taxon>
        <taxon>Spermatophyta</taxon>
        <taxon>Magnoliopsida</taxon>
        <taxon>eudicotyledons</taxon>
        <taxon>Gunneridae</taxon>
        <taxon>Pentapetalae</taxon>
        <taxon>rosids</taxon>
        <taxon>fabids</taxon>
        <taxon>Fabales</taxon>
        <taxon>Fabaceae</taxon>
        <taxon>Papilionoideae</taxon>
        <taxon>50 kb inversion clade</taxon>
        <taxon>NPAAA clade</taxon>
        <taxon>indigoferoid/millettioid clade</taxon>
        <taxon>Phaseoleae</taxon>
        <taxon>Glycine</taxon>
        <taxon>Glycine subgen. Soja</taxon>
    </lineage>
</organism>
<keyword evidence="1" id="KW-1133">Transmembrane helix</keyword>
<keyword evidence="1" id="KW-0812">Transmembrane</keyword>
<dbReference type="PANTHER" id="PTHR33264:SF27">
    <property type="entry name" value="TRANSMEMBRANE PROTEIN"/>
    <property type="match status" value="1"/>
</dbReference>
<protein>
    <recommendedName>
        <fullName evidence="4">Retrotransposon gag domain-containing protein</fullName>
    </recommendedName>
</protein>
<keyword evidence="1" id="KW-0472">Membrane</keyword>
<dbReference type="AlphaFoldDB" id="A0A445GGN2"/>
<dbReference type="PANTHER" id="PTHR33264">
    <property type="entry name" value="EXPRESSED PROTEIN"/>
    <property type="match status" value="1"/>
</dbReference>
<evidence type="ECO:0000256" key="1">
    <source>
        <dbReference type="SAM" id="Phobius"/>
    </source>
</evidence>
<evidence type="ECO:0000313" key="2">
    <source>
        <dbReference type="EMBL" id="RZB60375.1"/>
    </source>
</evidence>
<gene>
    <name evidence="2" type="ORF">D0Y65_043239</name>
</gene>
<evidence type="ECO:0000313" key="3">
    <source>
        <dbReference type="Proteomes" id="UP000289340"/>
    </source>
</evidence>
<evidence type="ECO:0008006" key="4">
    <source>
        <dbReference type="Google" id="ProtNLM"/>
    </source>
</evidence>
<keyword evidence="3" id="KW-1185">Reference proteome</keyword>
<dbReference type="EMBL" id="QZWG01000016">
    <property type="protein sequence ID" value="RZB60375.1"/>
    <property type="molecule type" value="Genomic_DNA"/>
</dbReference>
<proteinExistence type="predicted"/>
<feature type="transmembrane region" description="Helical" evidence="1">
    <location>
        <begin position="12"/>
        <end position="33"/>
    </location>
</feature>
<name>A0A445GGN2_GLYSO</name>
<dbReference type="Proteomes" id="UP000289340">
    <property type="component" value="Chromosome 16"/>
</dbReference>